<keyword evidence="4" id="KW-1185">Reference proteome</keyword>
<dbReference type="STRING" id="86105.NF27_DT00340"/>
<dbReference type="Gene3D" id="1.10.530.10">
    <property type="match status" value="1"/>
</dbReference>
<feature type="domain" description="Transglycosylase SLT" evidence="2">
    <location>
        <begin position="20"/>
        <end position="140"/>
    </location>
</feature>
<gene>
    <name evidence="3" type="ORF">NF27_DT00340</name>
</gene>
<accession>A0A0C1QZ26</accession>
<evidence type="ECO:0000256" key="1">
    <source>
        <dbReference type="ARBA" id="ARBA00009387"/>
    </source>
</evidence>
<organism evidence="3 4">
    <name type="scientific">Candidatus Jidaibacter acanthamoebae</name>
    <dbReference type="NCBI Taxonomy" id="86105"/>
    <lineage>
        <taxon>Bacteria</taxon>
        <taxon>Pseudomonadati</taxon>
        <taxon>Pseudomonadota</taxon>
        <taxon>Alphaproteobacteria</taxon>
        <taxon>Rickettsiales</taxon>
        <taxon>Candidatus Midichloriaceae</taxon>
        <taxon>Candidatus Jidaibacter</taxon>
    </lineage>
</organism>
<protein>
    <submittedName>
        <fullName evidence="3">Conjugal transfer protein</fullName>
    </submittedName>
</protein>
<evidence type="ECO:0000313" key="3">
    <source>
        <dbReference type="EMBL" id="KIE05260.1"/>
    </source>
</evidence>
<dbReference type="Pfam" id="PF01464">
    <property type="entry name" value="SLT"/>
    <property type="match status" value="1"/>
</dbReference>
<dbReference type="SUPFAM" id="SSF53955">
    <property type="entry name" value="Lysozyme-like"/>
    <property type="match status" value="1"/>
</dbReference>
<comment type="caution">
    <text evidence="3">The sequence shown here is derived from an EMBL/GenBank/DDBJ whole genome shotgun (WGS) entry which is preliminary data.</text>
</comment>
<dbReference type="InterPro" id="IPR023346">
    <property type="entry name" value="Lysozyme-like_dom_sf"/>
</dbReference>
<comment type="similarity">
    <text evidence="1">Belongs to the virb1 family.</text>
</comment>
<evidence type="ECO:0000313" key="4">
    <source>
        <dbReference type="Proteomes" id="UP000031258"/>
    </source>
</evidence>
<dbReference type="Proteomes" id="UP000031258">
    <property type="component" value="Unassembled WGS sequence"/>
</dbReference>
<dbReference type="InterPro" id="IPR008258">
    <property type="entry name" value="Transglycosylase_SLT_dom_1"/>
</dbReference>
<dbReference type="EMBL" id="JSWE01000096">
    <property type="protein sequence ID" value="KIE05260.1"/>
    <property type="molecule type" value="Genomic_DNA"/>
</dbReference>
<dbReference type="AlphaFoldDB" id="A0A0C1QZ26"/>
<reference evidence="3 4" key="1">
    <citation type="submission" date="2014-11" db="EMBL/GenBank/DDBJ databases">
        <title>A Rickettsiales Symbiont of Amoebae With Ancient Features.</title>
        <authorList>
            <person name="Schulz F."/>
            <person name="Martijn J."/>
            <person name="Wascher F."/>
            <person name="Kostanjsek R."/>
            <person name="Ettema T.J."/>
            <person name="Horn M."/>
        </authorList>
    </citation>
    <scope>NUCLEOTIDE SEQUENCE [LARGE SCALE GENOMIC DNA]</scope>
    <source>
        <strain evidence="3 4">UWC36</strain>
    </source>
</reference>
<evidence type="ECO:0000259" key="2">
    <source>
        <dbReference type="Pfam" id="PF01464"/>
    </source>
</evidence>
<dbReference type="CDD" id="cd16892">
    <property type="entry name" value="LT_VirB1-like"/>
    <property type="match status" value="1"/>
</dbReference>
<proteinExistence type="inferred from homology"/>
<name>A0A0C1QZ26_9RICK</name>
<sequence length="175" mass="19708">MGVGEVMDSINLDYLITSCAVDRDIISAIIKVESNGYPWVINDNTTKKILRFNTQDEVTEKANELLSKGHNLDLGLSQINSGNLKKLNLSVEQVIEPCTNLKAAASIFNNFYKIAALKFKGKDQVLFHTLSAYNTGSFYKGYKYAKKVFKLINIESKDIKYNVITPFNAPIMVEW</sequence>